<keyword evidence="3" id="KW-1185">Reference proteome</keyword>
<sequence>MTLPFRFMFLKPHPATRSASKSQSKPSLYPSTYPSQTQSPALFRTPFPTSSAHPPPPGSSGHLIRDDGLTCGHNRSSIAFITGSKDAVMNARLAEIARNLRRRGSPATAMPPPAIVEVAPPEVDPQSESCTVCLPRSKQLVGRLQSRLPSSPQVPFGPLRLHLAVQKRRVVRLPRSKASRANQRSVSIRISVAAKRKVPASQAREDFKTSSSWVAEMDGEKLNPDWAIFARSSVLRTLVSQDSFELYKTCCLDRDQGLLAQTSHTRVEEHLAHVLMQRVRRPLRKRPEAKAVAHAQGRTDGFSTGLLAGKTEGVTEGRDIFLQLDEYKQSMLATRLQGARDFLKSPVFKIAFDVQSAHFLNDGFDKCIAQVVHLQDFLEGFNQSRLDSSLDGQLQPYPPEAASAPTGEDEFVNLIDEIGYVP</sequence>
<accession>A0AAE2CNU4</accession>
<name>A0AAE2CNU4_9LAMI</name>
<evidence type="ECO:0000313" key="3">
    <source>
        <dbReference type="Proteomes" id="UP001293254"/>
    </source>
</evidence>
<gene>
    <name evidence="2" type="ORF">Salat_1203600</name>
</gene>
<comment type="caution">
    <text evidence="2">The sequence shown here is derived from an EMBL/GenBank/DDBJ whole genome shotgun (WGS) entry which is preliminary data.</text>
</comment>
<organism evidence="2 3">
    <name type="scientific">Sesamum alatum</name>
    <dbReference type="NCBI Taxonomy" id="300844"/>
    <lineage>
        <taxon>Eukaryota</taxon>
        <taxon>Viridiplantae</taxon>
        <taxon>Streptophyta</taxon>
        <taxon>Embryophyta</taxon>
        <taxon>Tracheophyta</taxon>
        <taxon>Spermatophyta</taxon>
        <taxon>Magnoliopsida</taxon>
        <taxon>eudicotyledons</taxon>
        <taxon>Gunneridae</taxon>
        <taxon>Pentapetalae</taxon>
        <taxon>asterids</taxon>
        <taxon>lamiids</taxon>
        <taxon>Lamiales</taxon>
        <taxon>Pedaliaceae</taxon>
        <taxon>Sesamum</taxon>
    </lineage>
</organism>
<feature type="compositionally biased region" description="Polar residues" evidence="1">
    <location>
        <begin position="17"/>
        <end position="40"/>
    </location>
</feature>
<dbReference type="Proteomes" id="UP001293254">
    <property type="component" value="Unassembled WGS sequence"/>
</dbReference>
<reference evidence="2" key="1">
    <citation type="submission" date="2020-06" db="EMBL/GenBank/DDBJ databases">
        <authorList>
            <person name="Li T."/>
            <person name="Hu X."/>
            <person name="Zhang T."/>
            <person name="Song X."/>
            <person name="Zhang H."/>
            <person name="Dai N."/>
            <person name="Sheng W."/>
            <person name="Hou X."/>
            <person name="Wei L."/>
        </authorList>
    </citation>
    <scope>NUCLEOTIDE SEQUENCE</scope>
    <source>
        <strain evidence="2">3651</strain>
        <tissue evidence="2">Leaf</tissue>
    </source>
</reference>
<dbReference type="AlphaFoldDB" id="A0AAE2CNU4"/>
<dbReference type="EMBL" id="JACGWO010000004">
    <property type="protein sequence ID" value="KAK4429036.1"/>
    <property type="molecule type" value="Genomic_DNA"/>
</dbReference>
<evidence type="ECO:0000313" key="2">
    <source>
        <dbReference type="EMBL" id="KAK4429036.1"/>
    </source>
</evidence>
<feature type="region of interest" description="Disordered" evidence="1">
    <location>
        <begin position="14"/>
        <end position="68"/>
    </location>
</feature>
<evidence type="ECO:0000256" key="1">
    <source>
        <dbReference type="SAM" id="MobiDB-lite"/>
    </source>
</evidence>
<protein>
    <submittedName>
        <fullName evidence="2">Uncharacterized protein</fullName>
    </submittedName>
</protein>
<proteinExistence type="predicted"/>
<reference evidence="2" key="2">
    <citation type="journal article" date="2024" name="Plant">
        <title>Genomic evolution and insights into agronomic trait innovations of Sesamum species.</title>
        <authorList>
            <person name="Miao H."/>
            <person name="Wang L."/>
            <person name="Qu L."/>
            <person name="Liu H."/>
            <person name="Sun Y."/>
            <person name="Le M."/>
            <person name="Wang Q."/>
            <person name="Wei S."/>
            <person name="Zheng Y."/>
            <person name="Lin W."/>
            <person name="Duan Y."/>
            <person name="Cao H."/>
            <person name="Xiong S."/>
            <person name="Wang X."/>
            <person name="Wei L."/>
            <person name="Li C."/>
            <person name="Ma Q."/>
            <person name="Ju M."/>
            <person name="Zhao R."/>
            <person name="Li G."/>
            <person name="Mu C."/>
            <person name="Tian Q."/>
            <person name="Mei H."/>
            <person name="Zhang T."/>
            <person name="Gao T."/>
            <person name="Zhang H."/>
        </authorList>
    </citation>
    <scope>NUCLEOTIDE SEQUENCE</scope>
    <source>
        <strain evidence="2">3651</strain>
    </source>
</reference>